<dbReference type="AlphaFoldDB" id="A0AAD6D0V0"/>
<dbReference type="Proteomes" id="UP001220324">
    <property type="component" value="Unassembled WGS sequence"/>
</dbReference>
<keyword evidence="3" id="KW-1185">Reference proteome</keyword>
<name>A0AAD6D0V0_9EURO</name>
<dbReference type="InterPro" id="IPR036928">
    <property type="entry name" value="AS_sf"/>
</dbReference>
<sequence length="138" mass="14469">MSVSECSSLNTADSAKYSCGSLAGSATAVAVGFVPLALGTETRQSISCSASTIVLYVPKVFTGALSRNGNMPTSTTFGSPGILVKSAWDFAALLTDIKGVDPQDPVTFESEGLLVNYTNFLEPRWVDFLIGVADKVCF</sequence>
<dbReference type="PANTHER" id="PTHR42678:SF34">
    <property type="entry name" value="OS04G0183300 PROTEIN"/>
    <property type="match status" value="1"/>
</dbReference>
<organism evidence="2 3">
    <name type="scientific">Penicillium frequentans</name>
    <dbReference type="NCBI Taxonomy" id="3151616"/>
    <lineage>
        <taxon>Eukaryota</taxon>
        <taxon>Fungi</taxon>
        <taxon>Dikarya</taxon>
        <taxon>Ascomycota</taxon>
        <taxon>Pezizomycotina</taxon>
        <taxon>Eurotiomycetes</taxon>
        <taxon>Eurotiomycetidae</taxon>
        <taxon>Eurotiales</taxon>
        <taxon>Aspergillaceae</taxon>
        <taxon>Penicillium</taxon>
    </lineage>
</organism>
<reference evidence="2 3" key="1">
    <citation type="journal article" date="2023" name="IMA Fungus">
        <title>Comparative genomic study of the Penicillium genus elucidates a diverse pangenome and 15 lateral gene transfer events.</title>
        <authorList>
            <person name="Petersen C."/>
            <person name="Sorensen T."/>
            <person name="Nielsen M.R."/>
            <person name="Sondergaard T.E."/>
            <person name="Sorensen J.L."/>
            <person name="Fitzpatrick D.A."/>
            <person name="Frisvad J.C."/>
            <person name="Nielsen K.L."/>
        </authorList>
    </citation>
    <scope>NUCLEOTIDE SEQUENCE [LARGE SCALE GENOMIC DNA]</scope>
    <source>
        <strain evidence="2 3">IBT 35679</strain>
    </source>
</reference>
<dbReference type="SUPFAM" id="SSF75304">
    <property type="entry name" value="Amidase signature (AS) enzymes"/>
    <property type="match status" value="1"/>
</dbReference>
<evidence type="ECO:0000313" key="3">
    <source>
        <dbReference type="Proteomes" id="UP001220324"/>
    </source>
</evidence>
<protein>
    <submittedName>
        <fullName evidence="2">Amidase family protein</fullName>
    </submittedName>
</protein>
<dbReference type="Gene3D" id="3.90.1300.10">
    <property type="entry name" value="Amidase signature (AS) domain"/>
    <property type="match status" value="1"/>
</dbReference>
<comment type="caution">
    <text evidence="2">The sequence shown here is derived from an EMBL/GenBank/DDBJ whole genome shotgun (WGS) entry which is preliminary data.</text>
</comment>
<dbReference type="PANTHER" id="PTHR42678">
    <property type="entry name" value="AMIDASE"/>
    <property type="match status" value="1"/>
</dbReference>
<evidence type="ECO:0000313" key="2">
    <source>
        <dbReference type="EMBL" id="KAJ5546963.1"/>
    </source>
</evidence>
<accession>A0AAD6D0V0</accession>
<evidence type="ECO:0000259" key="1">
    <source>
        <dbReference type="Pfam" id="PF01425"/>
    </source>
</evidence>
<feature type="domain" description="Amidase" evidence="1">
    <location>
        <begin position="10"/>
        <end position="107"/>
    </location>
</feature>
<dbReference type="Pfam" id="PF01425">
    <property type="entry name" value="Amidase"/>
    <property type="match status" value="1"/>
</dbReference>
<dbReference type="InterPro" id="IPR023631">
    <property type="entry name" value="Amidase_dom"/>
</dbReference>
<gene>
    <name evidence="2" type="ORF">N7494_004548</name>
</gene>
<proteinExistence type="predicted"/>
<dbReference type="EMBL" id="JAQIZZ010000003">
    <property type="protein sequence ID" value="KAJ5546963.1"/>
    <property type="molecule type" value="Genomic_DNA"/>
</dbReference>